<comment type="similarity">
    <text evidence="1">Belongs to the UPF0167 family.</text>
</comment>
<evidence type="ECO:0008006" key="4">
    <source>
        <dbReference type="Google" id="ProtNLM"/>
    </source>
</evidence>
<keyword evidence="3" id="KW-1185">Reference proteome</keyword>
<evidence type="ECO:0000256" key="1">
    <source>
        <dbReference type="ARBA" id="ARBA00008525"/>
    </source>
</evidence>
<comment type="caution">
    <text evidence="2">The sequence shown here is derived from an EMBL/GenBank/DDBJ whole genome shotgun (WGS) entry which is preliminary data.</text>
</comment>
<dbReference type="Pfam" id="PF03691">
    <property type="entry name" value="UPF0167"/>
    <property type="match status" value="1"/>
</dbReference>
<evidence type="ECO:0000313" key="2">
    <source>
        <dbReference type="EMBL" id="TAA42572.1"/>
    </source>
</evidence>
<protein>
    <recommendedName>
        <fullName evidence="4">CbrC family protein</fullName>
    </recommendedName>
</protein>
<reference evidence="3" key="1">
    <citation type="submission" date="2019-02" db="EMBL/GenBank/DDBJ databases">
        <title>Draft genome sequence of Muricauda sp. 176CP4-71.</title>
        <authorList>
            <person name="Park J.-S."/>
        </authorList>
    </citation>
    <scope>NUCLEOTIDE SEQUENCE [LARGE SCALE GENOMIC DNA]</scope>
    <source>
        <strain evidence="3">176GS2-150</strain>
    </source>
</reference>
<accession>A0ABY1WLX0</accession>
<gene>
    <name evidence="2" type="ORF">EXY25_14870</name>
</gene>
<dbReference type="EMBL" id="SHLY01000006">
    <property type="protein sequence ID" value="TAA42572.1"/>
    <property type="molecule type" value="Genomic_DNA"/>
</dbReference>
<dbReference type="Proteomes" id="UP000292544">
    <property type="component" value="Unassembled WGS sequence"/>
</dbReference>
<organism evidence="2 3">
    <name type="scientific">Corallincola spongiicola</name>
    <dbReference type="NCBI Taxonomy" id="2520508"/>
    <lineage>
        <taxon>Bacteria</taxon>
        <taxon>Pseudomonadati</taxon>
        <taxon>Pseudomonadota</taxon>
        <taxon>Gammaproteobacteria</taxon>
        <taxon>Alteromonadales</taxon>
        <taxon>Psychromonadaceae</taxon>
        <taxon>Corallincola</taxon>
    </lineage>
</organism>
<proteinExistence type="inferred from homology"/>
<dbReference type="InterPro" id="IPR005363">
    <property type="entry name" value="UPF0167"/>
</dbReference>
<sequence>MSIMNFKYFRDPDNFAFKTDEPMKCSVCGMLGVWFDAGGFYGIDEIECICDDCLAAGKLKALEIEANEAFGGSAEEIEEIEEIIFATPALPTWQGCVWPYVDGSFCVFERIASKQDFDSKEEFKRAFSNKVAEQSDLEWLWQTLPEKTVENYQQGGDVTVYLFSNNGAKYCTWDAN</sequence>
<evidence type="ECO:0000313" key="3">
    <source>
        <dbReference type="Proteomes" id="UP000292544"/>
    </source>
</evidence>
<name>A0ABY1WLX0_9GAMM</name>